<dbReference type="Pfam" id="PF03129">
    <property type="entry name" value="HGTP_anticodon"/>
    <property type="match status" value="1"/>
</dbReference>
<name>A0A429VDX2_9SPHN</name>
<keyword evidence="17" id="KW-1185">Reference proteome</keyword>
<dbReference type="OrthoDB" id="9802304at2"/>
<keyword evidence="4 13" id="KW-0436">Ligase</keyword>
<dbReference type="SMART" id="SM00863">
    <property type="entry name" value="tRNA_SAD"/>
    <property type="match status" value="1"/>
</dbReference>
<evidence type="ECO:0000256" key="11">
    <source>
        <dbReference type="ARBA" id="ARBA00023146"/>
    </source>
</evidence>
<evidence type="ECO:0000259" key="14">
    <source>
        <dbReference type="PROSITE" id="PS50862"/>
    </source>
</evidence>
<dbReference type="GO" id="GO:0005737">
    <property type="term" value="C:cytoplasm"/>
    <property type="evidence" value="ECO:0007669"/>
    <property type="project" value="UniProtKB-SubCell"/>
</dbReference>
<dbReference type="PROSITE" id="PS51880">
    <property type="entry name" value="TGS"/>
    <property type="match status" value="1"/>
</dbReference>
<dbReference type="CDD" id="cd00771">
    <property type="entry name" value="ThrRS_core"/>
    <property type="match status" value="1"/>
</dbReference>
<dbReference type="InterPro" id="IPR012675">
    <property type="entry name" value="Beta-grasp_dom_sf"/>
</dbReference>
<protein>
    <recommendedName>
        <fullName evidence="13">Threonine--tRNA ligase</fullName>
        <ecNumber evidence="13">6.1.1.3</ecNumber>
    </recommendedName>
    <alternativeName>
        <fullName evidence="13">Threonyl-tRNA synthetase</fullName>
        <shortName evidence="13">ThrRS</shortName>
    </alternativeName>
</protein>
<dbReference type="InterPro" id="IPR047246">
    <property type="entry name" value="ThrRS_anticodon"/>
</dbReference>
<dbReference type="PANTHER" id="PTHR11451:SF44">
    <property type="entry name" value="THREONINE--TRNA LIGASE, CHLOROPLASTIC_MITOCHONDRIAL 2"/>
    <property type="match status" value="1"/>
</dbReference>
<dbReference type="Pfam" id="PF00587">
    <property type="entry name" value="tRNA-synt_2b"/>
    <property type="match status" value="1"/>
</dbReference>
<comment type="subunit">
    <text evidence="13">Homodimer.</text>
</comment>
<dbReference type="SUPFAM" id="SSF52954">
    <property type="entry name" value="Class II aaRS ABD-related"/>
    <property type="match status" value="1"/>
</dbReference>
<dbReference type="Proteomes" id="UP000274661">
    <property type="component" value="Unassembled WGS sequence"/>
</dbReference>
<comment type="catalytic activity">
    <reaction evidence="12 13">
        <text>tRNA(Thr) + L-threonine + ATP = L-threonyl-tRNA(Thr) + AMP + diphosphate + H(+)</text>
        <dbReference type="Rhea" id="RHEA:24624"/>
        <dbReference type="Rhea" id="RHEA-COMP:9670"/>
        <dbReference type="Rhea" id="RHEA-COMP:9704"/>
        <dbReference type="ChEBI" id="CHEBI:15378"/>
        <dbReference type="ChEBI" id="CHEBI:30616"/>
        <dbReference type="ChEBI" id="CHEBI:33019"/>
        <dbReference type="ChEBI" id="CHEBI:57926"/>
        <dbReference type="ChEBI" id="CHEBI:78442"/>
        <dbReference type="ChEBI" id="CHEBI:78534"/>
        <dbReference type="ChEBI" id="CHEBI:456215"/>
        <dbReference type="EC" id="6.1.1.3"/>
    </reaction>
</comment>
<feature type="domain" description="Aminoacyl-transfer RNA synthetases class-II family profile" evidence="14">
    <location>
        <begin position="255"/>
        <end position="565"/>
    </location>
</feature>
<dbReference type="FunFam" id="3.30.930.10:FF:000002">
    <property type="entry name" value="Threonine--tRNA ligase"/>
    <property type="match status" value="1"/>
</dbReference>
<keyword evidence="9 13" id="KW-0694">RNA-binding</keyword>
<dbReference type="PANTHER" id="PTHR11451">
    <property type="entry name" value="THREONINE-TRNA LIGASE"/>
    <property type="match status" value="1"/>
</dbReference>
<evidence type="ECO:0000256" key="8">
    <source>
        <dbReference type="ARBA" id="ARBA00022840"/>
    </source>
</evidence>
<comment type="caution">
    <text evidence="16">The sequence shown here is derived from an EMBL/GenBank/DDBJ whole genome shotgun (WGS) entry which is preliminary data.</text>
</comment>
<dbReference type="CDD" id="cd00860">
    <property type="entry name" value="ThrRS_anticodon"/>
    <property type="match status" value="1"/>
</dbReference>
<dbReference type="Gene3D" id="3.30.54.20">
    <property type="match status" value="1"/>
</dbReference>
<dbReference type="GO" id="GO:0000049">
    <property type="term" value="F:tRNA binding"/>
    <property type="evidence" value="ECO:0007669"/>
    <property type="project" value="UniProtKB-KW"/>
</dbReference>
<dbReference type="InterPro" id="IPR036621">
    <property type="entry name" value="Anticodon-bd_dom_sf"/>
</dbReference>
<dbReference type="EMBL" id="RWJF01000001">
    <property type="protein sequence ID" value="RST32057.1"/>
    <property type="molecule type" value="Genomic_DNA"/>
</dbReference>
<evidence type="ECO:0000256" key="1">
    <source>
        <dbReference type="ARBA" id="ARBA00008226"/>
    </source>
</evidence>
<evidence type="ECO:0000256" key="13">
    <source>
        <dbReference type="HAMAP-Rule" id="MF_00184"/>
    </source>
</evidence>
<keyword evidence="6 13" id="KW-0547">Nucleotide-binding</keyword>
<comment type="caution">
    <text evidence="13">Lacks conserved residue(s) required for the propagation of feature annotation.</text>
</comment>
<feature type="domain" description="TGS" evidence="15">
    <location>
        <begin position="1"/>
        <end position="64"/>
    </location>
</feature>
<evidence type="ECO:0000256" key="6">
    <source>
        <dbReference type="ARBA" id="ARBA00022741"/>
    </source>
</evidence>
<dbReference type="InterPro" id="IPR012947">
    <property type="entry name" value="tRNA_SAD"/>
</dbReference>
<dbReference type="InterPro" id="IPR002314">
    <property type="entry name" value="aa-tRNA-synt_IIb"/>
</dbReference>
<evidence type="ECO:0000256" key="10">
    <source>
        <dbReference type="ARBA" id="ARBA00022917"/>
    </source>
</evidence>
<dbReference type="InterPro" id="IPR004095">
    <property type="entry name" value="TGS"/>
</dbReference>
<dbReference type="GO" id="GO:0006435">
    <property type="term" value="P:threonyl-tRNA aminoacylation"/>
    <property type="evidence" value="ECO:0007669"/>
    <property type="project" value="UniProtKB-UniRule"/>
</dbReference>
<keyword evidence="11 13" id="KW-0030">Aminoacyl-tRNA synthetase</keyword>
<dbReference type="RefSeq" id="WP_126719999.1">
    <property type="nucleotide sequence ID" value="NZ_RWJF01000001.1"/>
</dbReference>
<dbReference type="Gene3D" id="3.10.20.30">
    <property type="match status" value="1"/>
</dbReference>
<dbReference type="InterPro" id="IPR018163">
    <property type="entry name" value="Thr/Ala-tRNA-synth_IIc_edit"/>
</dbReference>
<dbReference type="GO" id="GO:0046872">
    <property type="term" value="F:metal ion binding"/>
    <property type="evidence" value="ECO:0007669"/>
    <property type="project" value="UniProtKB-KW"/>
</dbReference>
<evidence type="ECO:0000256" key="12">
    <source>
        <dbReference type="ARBA" id="ARBA00049515"/>
    </source>
</evidence>
<dbReference type="GO" id="GO:0004829">
    <property type="term" value="F:threonine-tRNA ligase activity"/>
    <property type="evidence" value="ECO:0007669"/>
    <property type="project" value="UniProtKB-UniRule"/>
</dbReference>
<reference evidence="16 17" key="1">
    <citation type="submission" date="2018-12" db="EMBL/GenBank/DDBJ databases">
        <title>Sphingomonas sp. HMF7854 Genome sequencing and assembly.</title>
        <authorList>
            <person name="Cha I."/>
            <person name="Kang H."/>
            <person name="Kim H."/>
            <person name="Kang J."/>
            <person name="Joh K."/>
        </authorList>
    </citation>
    <scope>NUCLEOTIDE SEQUENCE [LARGE SCALE GENOMIC DNA]</scope>
    <source>
        <strain evidence="16 17">HMF7854</strain>
    </source>
</reference>
<feature type="binding site" evidence="13">
    <location>
        <position position="411"/>
    </location>
    <ligand>
        <name>Zn(2+)</name>
        <dbReference type="ChEBI" id="CHEBI:29105"/>
        <note>catalytic</note>
    </ligand>
</feature>
<evidence type="ECO:0000313" key="16">
    <source>
        <dbReference type="EMBL" id="RST32057.1"/>
    </source>
</evidence>
<evidence type="ECO:0000256" key="5">
    <source>
        <dbReference type="ARBA" id="ARBA00022723"/>
    </source>
</evidence>
<keyword evidence="8 13" id="KW-0067">ATP-binding</keyword>
<keyword evidence="3 13" id="KW-0820">tRNA-binding</keyword>
<dbReference type="SUPFAM" id="SSF55186">
    <property type="entry name" value="ThrRS/AlaRS common domain"/>
    <property type="match status" value="1"/>
</dbReference>
<sequence>MTKMFKIALPDGSVREMPEGSTPADVAAAIGPGLAKAAIAARVDGELRDITRPFEGDSSLALVTGRDEKDALELFRHDYAHILAEAVQNLFPGTQITFGPATDDGFYYDFAPAPGRGPFTEEDLPGIEEEMRRVIARDEPLVREVWQREDVRDFFQRSGERFKAEWVMELPEGEPITMYRSGRGDGAWMDLCRGPHLASTGKLDPQAFKLTRVSGAYWRGDPANPMLSRIYGTAWLNKKQLDAYLVRLEEAAKRDHRKIGREMDLFHLQEEAHGSVFWHPKGFLLWRQLEAYMRRRLDAAGYEEVKTPQLMDARQWERSGHWGKYRENMFVVPDEIPSTEDEGPIFSGAADLMALKPMNCPAHVLIFKQGITSYRELPIRMAEFGCCHRNEPHGALHGIMRVRQFTQDDAHIFVREDQLIDEVRRFCDLLDTVYKDLGFENYAVKLALRPDKRFGTDEMWDKAEDELRQAVIASGRATEAFGWEELPGEGAFYAPKLEFHLTDAIGRTWQVGTIQSDRVLPERLDASYIGEDGEKHRPVMLHRAILGTFERFIGILIEHHAGKFPLWLAPVQAVVATIVSDADGYAQDVADRLRAMGLRVDTDIRNEKINYKVREHSLAKVPLLLVVGKREAEEGTVAVRRLGSEERQLVMSLDEVGALMAAEATPPDLVRS</sequence>
<dbReference type="EC" id="6.1.1.3" evidence="13"/>
<keyword evidence="5 13" id="KW-0479">Metal-binding</keyword>
<dbReference type="InterPro" id="IPR002320">
    <property type="entry name" value="Thr-tRNA-ligase_IIa"/>
</dbReference>
<organism evidence="16 17">
    <name type="scientific">Sphingomonas ginkgonis</name>
    <dbReference type="NCBI Taxonomy" id="2315330"/>
    <lineage>
        <taxon>Bacteria</taxon>
        <taxon>Pseudomonadati</taxon>
        <taxon>Pseudomonadota</taxon>
        <taxon>Alphaproteobacteria</taxon>
        <taxon>Sphingomonadales</taxon>
        <taxon>Sphingomonadaceae</taxon>
        <taxon>Sphingomonas</taxon>
    </lineage>
</organism>
<dbReference type="CDD" id="cd01667">
    <property type="entry name" value="TGS_ThrRS"/>
    <property type="match status" value="1"/>
</dbReference>
<dbReference type="FunFam" id="3.40.50.800:FF:000001">
    <property type="entry name" value="Threonine--tRNA ligase"/>
    <property type="match status" value="1"/>
</dbReference>
<evidence type="ECO:0000256" key="4">
    <source>
        <dbReference type="ARBA" id="ARBA00022598"/>
    </source>
</evidence>
<evidence type="ECO:0000256" key="7">
    <source>
        <dbReference type="ARBA" id="ARBA00022833"/>
    </source>
</evidence>
<dbReference type="Pfam" id="PF07973">
    <property type="entry name" value="tRNA_SAD"/>
    <property type="match status" value="1"/>
</dbReference>
<accession>A0A429VDX2</accession>
<feature type="binding site" evidence="13">
    <location>
        <position position="360"/>
    </location>
    <ligand>
        <name>Zn(2+)</name>
        <dbReference type="ChEBI" id="CHEBI:29105"/>
        <note>catalytic</note>
    </ligand>
</feature>
<dbReference type="InterPro" id="IPR012676">
    <property type="entry name" value="TGS-like"/>
</dbReference>
<dbReference type="Gene3D" id="3.30.980.10">
    <property type="entry name" value="Threonyl-trna Synthetase, Chain A, domain 2"/>
    <property type="match status" value="1"/>
</dbReference>
<comment type="subcellular location">
    <subcellularLocation>
        <location evidence="13">Cytoplasm</location>
    </subcellularLocation>
</comment>
<dbReference type="AlphaFoldDB" id="A0A429VDX2"/>
<keyword evidence="10 13" id="KW-0648">Protein biosynthesis</keyword>
<dbReference type="InterPro" id="IPR033728">
    <property type="entry name" value="ThrRS_core"/>
</dbReference>
<gene>
    <name evidence="13 16" type="primary">thrS</name>
    <name evidence="16" type="ORF">HMF7854_01615</name>
</gene>
<dbReference type="PROSITE" id="PS50862">
    <property type="entry name" value="AA_TRNA_LIGASE_II"/>
    <property type="match status" value="1"/>
</dbReference>
<dbReference type="GO" id="GO:0005524">
    <property type="term" value="F:ATP binding"/>
    <property type="evidence" value="ECO:0007669"/>
    <property type="project" value="UniProtKB-UniRule"/>
</dbReference>
<dbReference type="InterPro" id="IPR004154">
    <property type="entry name" value="Anticodon-bd"/>
</dbReference>
<dbReference type="FunFam" id="3.10.20.30:FF:000005">
    <property type="entry name" value="Threonine--tRNA ligase"/>
    <property type="match status" value="1"/>
</dbReference>
<keyword evidence="2 13" id="KW-0963">Cytoplasm</keyword>
<keyword evidence="7 13" id="KW-0862">Zinc</keyword>
<dbReference type="SUPFAM" id="SSF55681">
    <property type="entry name" value="Class II aaRS and biotin synthetases"/>
    <property type="match status" value="1"/>
</dbReference>
<dbReference type="NCBIfam" id="TIGR00418">
    <property type="entry name" value="thrS"/>
    <property type="match status" value="1"/>
</dbReference>
<dbReference type="Gene3D" id="3.30.930.10">
    <property type="entry name" value="Bira Bifunctional Protein, Domain 2"/>
    <property type="match status" value="1"/>
</dbReference>
<dbReference type="InterPro" id="IPR006195">
    <property type="entry name" value="aa-tRNA-synth_II"/>
</dbReference>
<comment type="similarity">
    <text evidence="1 13">Belongs to the class-II aminoacyl-tRNA synthetase family.</text>
</comment>
<evidence type="ECO:0000313" key="17">
    <source>
        <dbReference type="Proteomes" id="UP000274661"/>
    </source>
</evidence>
<dbReference type="Gene3D" id="3.40.50.800">
    <property type="entry name" value="Anticodon-binding domain"/>
    <property type="match status" value="1"/>
</dbReference>
<dbReference type="PRINTS" id="PR01047">
    <property type="entry name" value="TRNASYNTHTHR"/>
</dbReference>
<evidence type="ECO:0000256" key="2">
    <source>
        <dbReference type="ARBA" id="ARBA00022490"/>
    </source>
</evidence>
<dbReference type="InterPro" id="IPR045864">
    <property type="entry name" value="aa-tRNA-synth_II/BPL/LPL"/>
</dbReference>
<evidence type="ECO:0000256" key="3">
    <source>
        <dbReference type="ARBA" id="ARBA00022555"/>
    </source>
</evidence>
<dbReference type="SUPFAM" id="SSF81271">
    <property type="entry name" value="TGS-like"/>
    <property type="match status" value="1"/>
</dbReference>
<evidence type="ECO:0000259" key="15">
    <source>
        <dbReference type="PROSITE" id="PS51880"/>
    </source>
</evidence>
<feature type="binding site" evidence="13">
    <location>
        <position position="542"/>
    </location>
    <ligand>
        <name>Zn(2+)</name>
        <dbReference type="ChEBI" id="CHEBI:29105"/>
        <note>catalytic</note>
    </ligand>
</feature>
<dbReference type="Pfam" id="PF02824">
    <property type="entry name" value="TGS"/>
    <property type="match status" value="1"/>
</dbReference>
<proteinExistence type="inferred from homology"/>
<dbReference type="HAMAP" id="MF_00184">
    <property type="entry name" value="Thr_tRNA_synth"/>
    <property type="match status" value="1"/>
</dbReference>
<comment type="cofactor">
    <cofactor evidence="13">
        <name>Zn(2+)</name>
        <dbReference type="ChEBI" id="CHEBI:29105"/>
    </cofactor>
    <text evidence="13">Binds 1 zinc ion per subunit.</text>
</comment>
<evidence type="ECO:0000256" key="9">
    <source>
        <dbReference type="ARBA" id="ARBA00022884"/>
    </source>
</evidence>